<sequence>MKNNRLYLTVGSFVVVGFAIIIGIWLWFSTSKRQAYDTYQVVFHEPVDGVTTNSVVKYNGVEVGKVFSIDLDRNDPHNIMVRINVNQGLPITTTTYATIKGQGITGMSFINLGLNKNESFTVIKPHDSEPYPTIPSKPSLLYSLSEQAQSVTGNIKDISVDIKQMLNESNLVHINRIVKNLDVLTAALAGQAGNIDKTMNQINEVLINFNTNAKNMNGAILELTDLSKSLKKNSDSLDNVLDTFQNNTLRSINTVLLPNLNQTVTNMSRTSSQVDELMRTINQNPTVLIRGKAPAQPGPGE</sequence>
<name>A0A2I7N3I9_9NEIS</name>
<keyword evidence="1" id="KW-1133">Transmembrane helix</keyword>
<dbReference type="AlphaFoldDB" id="A0A2I7N3I9"/>
<dbReference type="PANTHER" id="PTHR36698">
    <property type="entry name" value="BLL5892 PROTEIN"/>
    <property type="match status" value="1"/>
</dbReference>
<evidence type="ECO:0000313" key="3">
    <source>
        <dbReference type="EMBL" id="AUR50805.1"/>
    </source>
</evidence>
<feature type="transmembrane region" description="Helical" evidence="1">
    <location>
        <begin position="6"/>
        <end position="28"/>
    </location>
</feature>
<protein>
    <recommendedName>
        <fullName evidence="2">Mce/MlaD domain-containing protein</fullName>
    </recommendedName>
</protein>
<dbReference type="Proteomes" id="UP000236655">
    <property type="component" value="Chromosome"/>
</dbReference>
<evidence type="ECO:0000313" key="4">
    <source>
        <dbReference type="Proteomes" id="UP000236655"/>
    </source>
</evidence>
<proteinExistence type="predicted"/>
<feature type="domain" description="Mce/MlaD" evidence="2">
    <location>
        <begin position="38"/>
        <end position="112"/>
    </location>
</feature>
<keyword evidence="1" id="KW-0472">Membrane</keyword>
<dbReference type="RefSeq" id="WP_102950105.1">
    <property type="nucleotide sequence ID" value="NZ_CP024847.1"/>
</dbReference>
<dbReference type="OrthoDB" id="5294672at2"/>
<dbReference type="InterPro" id="IPR003399">
    <property type="entry name" value="Mce/MlaD"/>
</dbReference>
<keyword evidence="4" id="KW-1185">Reference proteome</keyword>
<organism evidence="3 4">
    <name type="scientific">Aquella oligotrophica</name>
    <dbReference type="NCBI Taxonomy" id="2067065"/>
    <lineage>
        <taxon>Bacteria</taxon>
        <taxon>Pseudomonadati</taxon>
        <taxon>Pseudomonadota</taxon>
        <taxon>Betaproteobacteria</taxon>
        <taxon>Neisseriales</taxon>
        <taxon>Neisseriaceae</taxon>
        <taxon>Aquella</taxon>
    </lineage>
</organism>
<dbReference type="Pfam" id="PF02470">
    <property type="entry name" value="MlaD"/>
    <property type="match status" value="1"/>
</dbReference>
<gene>
    <name evidence="3" type="ORF">CUN60_00330</name>
</gene>
<evidence type="ECO:0000256" key="1">
    <source>
        <dbReference type="SAM" id="Phobius"/>
    </source>
</evidence>
<dbReference type="KEGG" id="nba:CUN60_00330"/>
<dbReference type="PANTHER" id="PTHR36698:SF2">
    <property type="entry name" value="MCE_MLAD DOMAIN-CONTAINING PROTEIN"/>
    <property type="match status" value="1"/>
</dbReference>
<keyword evidence="1" id="KW-0812">Transmembrane</keyword>
<dbReference type="EMBL" id="CP024847">
    <property type="protein sequence ID" value="AUR50805.1"/>
    <property type="molecule type" value="Genomic_DNA"/>
</dbReference>
<accession>A0A2I7N3I9</accession>
<evidence type="ECO:0000259" key="2">
    <source>
        <dbReference type="Pfam" id="PF02470"/>
    </source>
</evidence>
<reference evidence="4" key="1">
    <citation type="submission" date="2017-11" db="EMBL/GenBank/DDBJ databases">
        <authorList>
            <person name="Chan K.G."/>
            <person name="Lee L.S."/>
        </authorList>
    </citation>
    <scope>NUCLEOTIDE SEQUENCE [LARGE SCALE GENOMIC DNA]</scope>
    <source>
        <strain evidence="4">DSM 100970</strain>
    </source>
</reference>